<evidence type="ECO:0000256" key="8">
    <source>
        <dbReference type="ARBA" id="ARBA00023175"/>
    </source>
</evidence>
<dbReference type="PANTHER" id="PTHR45783:SF3">
    <property type="entry name" value="KINESIN LIGHT CHAIN"/>
    <property type="match status" value="1"/>
</dbReference>
<evidence type="ECO:0000256" key="7">
    <source>
        <dbReference type="ARBA" id="ARBA00023054"/>
    </source>
</evidence>
<dbReference type="Pfam" id="PF13374">
    <property type="entry name" value="TPR_10"/>
    <property type="match status" value="3"/>
</dbReference>
<dbReference type="Proteomes" id="UP000236333">
    <property type="component" value="Unassembled WGS sequence"/>
</dbReference>
<evidence type="ECO:0000256" key="2">
    <source>
        <dbReference type="ARBA" id="ARBA00009622"/>
    </source>
</evidence>
<comment type="similarity">
    <text evidence="2">Belongs to the kinesin light chain family.</text>
</comment>
<accession>A0A2J8ACV4</accession>
<keyword evidence="4" id="KW-0493">Microtubule</keyword>
<dbReference type="Pfam" id="PF13176">
    <property type="entry name" value="TPR_7"/>
    <property type="match status" value="2"/>
</dbReference>
<keyword evidence="7" id="KW-0175">Coiled coil</keyword>
<keyword evidence="6" id="KW-0802">TPR repeat</keyword>
<dbReference type="GO" id="GO:0019894">
    <property type="term" value="F:kinesin binding"/>
    <property type="evidence" value="ECO:0007669"/>
    <property type="project" value="TreeGrafter"/>
</dbReference>
<gene>
    <name evidence="10" type="ORF">TSOC_002950</name>
</gene>
<name>A0A2J8ACV4_9CHLO</name>
<evidence type="ECO:0000256" key="3">
    <source>
        <dbReference type="ARBA" id="ARBA00022490"/>
    </source>
</evidence>
<keyword evidence="8" id="KW-0505">Motor protein</keyword>
<dbReference type="GO" id="GO:0005737">
    <property type="term" value="C:cytoplasm"/>
    <property type="evidence" value="ECO:0007669"/>
    <property type="project" value="TreeGrafter"/>
</dbReference>
<reference evidence="10 11" key="1">
    <citation type="journal article" date="2017" name="Mol. Biol. Evol.">
        <title>The 4-celled Tetrabaena socialis nuclear genome reveals the essential components for genetic control of cell number at the origin of multicellularity in the volvocine lineage.</title>
        <authorList>
            <person name="Featherston J."/>
            <person name="Arakaki Y."/>
            <person name="Hanschen E.R."/>
            <person name="Ferris P.J."/>
            <person name="Michod R.E."/>
            <person name="Olson B.J.S.C."/>
            <person name="Nozaki H."/>
            <person name="Durand P.M."/>
        </authorList>
    </citation>
    <scope>NUCLEOTIDE SEQUENCE [LARGE SCALE GENOMIC DNA]</scope>
    <source>
        <strain evidence="10 11">NIES-571</strain>
    </source>
</reference>
<dbReference type="GO" id="GO:0007018">
    <property type="term" value="P:microtubule-based movement"/>
    <property type="evidence" value="ECO:0007669"/>
    <property type="project" value="TreeGrafter"/>
</dbReference>
<dbReference type="SMART" id="SM00028">
    <property type="entry name" value="TPR"/>
    <property type="match status" value="9"/>
</dbReference>
<evidence type="ECO:0000313" key="10">
    <source>
        <dbReference type="EMBL" id="PNH10349.1"/>
    </source>
</evidence>
<keyword evidence="5" id="KW-0677">Repeat</keyword>
<evidence type="ECO:0000256" key="6">
    <source>
        <dbReference type="ARBA" id="ARBA00022803"/>
    </source>
</evidence>
<sequence length="1101" mass="119244">MARSWRSRTGLVFKFDPAASARSLVAELGGLDAVLAEEDKLRQVVQQLDVGDRVTIETVSLLLSSHLDKGPHRHIRQPDLRLFWRQFYAGESEVPWFEFWTGFPRGLMDSRADVTLVDELGQLLANKGAQEAFKGVVERSNPETVSVWELKGAFNGDEGLLEQVSRMLMLLDERAVVAKLLPLGARYQLPPLVANYMGRDEEGAEVLEHLLSTGSLALLAPGGMGKSCLAADVGWQIVRRGWAPGGALWVDLRGASSAAAVEARFCAALGLQQENSGNSARILAAVKALLPRPLPAAAHPAEAEEALKRKVPPPGALLVVDNAEDALLAGPQEEGAAEATGGGVLLSLLLKIRQEAPAARLLVTSRTALGLTSSNTTSTATATPSGRPITMLPVQHVGAIGLVPATQLVRAVAADLTEAEAGSVAAACHCVPLVLDLVAHALVAGRLALLIAAVQLTVFPSAFDEEAAASILGVALPQAQATLALLYRHSVLLHGGVWAGGGGHRQFTMHMVVRQQAMQVGRQLDITVQLAAEGCLIASVLGLLSELAVMYRTAKQWRLALAMARDRQADISRMLELVGGSSSGGPLEGAAGLASSASMGGRGMSAEHIAAALTDMVLNFLYELGTTQGLEAAQVRLLAQLGTGQQENGVAGGLLLYMGSWLLLCAGRGMEAEPLSRQALELRRRVLGEEHPDTASSVSSLASCIQDQGRYVEAEPLHPQALELQRQVLGEEHPDTASSINNLAGCIQEQGRYVEAEPLHRQALELRRQVLGEEHPDTASSINNLAGCIQEQGRYVEAEPLYRQALELRRRVLGEKHPDTASSINNLAICIQEQGRYVEAEPLHRQALELRRQVLGEEHPDTATSINNLASCIKAQGRYVEAEPLYQQALELLRRLLGEEHPDTASSINNLAGCIQAQGRYVEAEPLYRQALELLRRLLGEEHPDTTTSINNLARCIKAQGRYVEAEPLYRQALELRRRVLGEKHPDTASSINNLAICIQEQGRYVEAEPLHRQALELRRQVLGEEHPDTATSINNLASCIQEQGRYVEAEPLYRQALELLRRLLVEEHPDTTTSINNLARCIKAQGRYVEVEPLYRLLMM</sequence>
<dbReference type="GO" id="GO:0005874">
    <property type="term" value="C:microtubule"/>
    <property type="evidence" value="ECO:0007669"/>
    <property type="project" value="UniProtKB-KW"/>
</dbReference>
<dbReference type="Gene3D" id="3.40.50.300">
    <property type="entry name" value="P-loop containing nucleotide triphosphate hydrolases"/>
    <property type="match status" value="1"/>
</dbReference>
<dbReference type="AlphaFoldDB" id="A0A2J8ACV4"/>
<dbReference type="Gene3D" id="1.25.40.10">
    <property type="entry name" value="Tetratricopeptide repeat domain"/>
    <property type="match status" value="3"/>
</dbReference>
<dbReference type="SUPFAM" id="SSF48452">
    <property type="entry name" value="TPR-like"/>
    <property type="match status" value="2"/>
</dbReference>
<protein>
    <submittedName>
        <fullName evidence="10">Nephrocystin-3</fullName>
    </submittedName>
</protein>
<comment type="subcellular location">
    <subcellularLocation>
        <location evidence="1">Cytoplasm</location>
        <location evidence="1">Cytoskeleton</location>
    </subcellularLocation>
</comment>
<keyword evidence="9" id="KW-0206">Cytoskeleton</keyword>
<evidence type="ECO:0000313" key="11">
    <source>
        <dbReference type="Proteomes" id="UP000236333"/>
    </source>
</evidence>
<dbReference type="InterPro" id="IPR011990">
    <property type="entry name" value="TPR-like_helical_dom_sf"/>
</dbReference>
<evidence type="ECO:0000256" key="9">
    <source>
        <dbReference type="ARBA" id="ARBA00023212"/>
    </source>
</evidence>
<dbReference type="PANTHER" id="PTHR45783">
    <property type="entry name" value="KINESIN LIGHT CHAIN"/>
    <property type="match status" value="1"/>
</dbReference>
<dbReference type="InterPro" id="IPR027417">
    <property type="entry name" value="P-loop_NTPase"/>
</dbReference>
<dbReference type="InterPro" id="IPR019734">
    <property type="entry name" value="TPR_rpt"/>
</dbReference>
<keyword evidence="11" id="KW-1185">Reference proteome</keyword>
<dbReference type="EMBL" id="PGGS01000059">
    <property type="protein sequence ID" value="PNH10349.1"/>
    <property type="molecule type" value="Genomic_DNA"/>
</dbReference>
<organism evidence="10 11">
    <name type="scientific">Tetrabaena socialis</name>
    <dbReference type="NCBI Taxonomy" id="47790"/>
    <lineage>
        <taxon>Eukaryota</taxon>
        <taxon>Viridiplantae</taxon>
        <taxon>Chlorophyta</taxon>
        <taxon>core chlorophytes</taxon>
        <taxon>Chlorophyceae</taxon>
        <taxon>CS clade</taxon>
        <taxon>Chlamydomonadales</taxon>
        <taxon>Tetrabaenaceae</taxon>
        <taxon>Tetrabaena</taxon>
    </lineage>
</organism>
<dbReference type="GO" id="GO:0005871">
    <property type="term" value="C:kinesin complex"/>
    <property type="evidence" value="ECO:0007669"/>
    <property type="project" value="InterPro"/>
</dbReference>
<dbReference type="InterPro" id="IPR002151">
    <property type="entry name" value="Kinesin_light"/>
</dbReference>
<keyword evidence="3" id="KW-0963">Cytoplasm</keyword>
<evidence type="ECO:0000256" key="1">
    <source>
        <dbReference type="ARBA" id="ARBA00004245"/>
    </source>
</evidence>
<comment type="caution">
    <text evidence="10">The sequence shown here is derived from an EMBL/GenBank/DDBJ whole genome shotgun (WGS) entry which is preliminary data.</text>
</comment>
<evidence type="ECO:0000256" key="5">
    <source>
        <dbReference type="ARBA" id="ARBA00022737"/>
    </source>
</evidence>
<dbReference type="OrthoDB" id="546701at2759"/>
<dbReference type="Pfam" id="PF13424">
    <property type="entry name" value="TPR_12"/>
    <property type="match status" value="3"/>
</dbReference>
<proteinExistence type="inferred from homology"/>
<evidence type="ECO:0000256" key="4">
    <source>
        <dbReference type="ARBA" id="ARBA00022701"/>
    </source>
</evidence>